<reference evidence="2 3" key="1">
    <citation type="submission" date="2018-08" db="EMBL/GenBank/DDBJ databases">
        <title>Recombination of ecologically and evolutionarily significant loci maintains genetic cohesion in the Pseudomonas syringae species complex.</title>
        <authorList>
            <person name="Dillon M."/>
            <person name="Thakur S."/>
            <person name="Almeida R.N.D."/>
            <person name="Weir B.S."/>
            <person name="Guttman D.S."/>
        </authorList>
    </citation>
    <scope>NUCLEOTIDE SEQUENCE [LARGE SCALE GENOMIC DNA]</scope>
    <source>
        <strain evidence="2 3">ICMP 14479</strain>
    </source>
</reference>
<evidence type="ECO:0000313" key="2">
    <source>
        <dbReference type="EMBL" id="RMU43335.1"/>
    </source>
</evidence>
<feature type="region of interest" description="Disordered" evidence="1">
    <location>
        <begin position="33"/>
        <end position="55"/>
    </location>
</feature>
<dbReference type="Proteomes" id="UP000280395">
    <property type="component" value="Unassembled WGS sequence"/>
</dbReference>
<name>A0A3M5UBM7_PSESX</name>
<evidence type="ECO:0000313" key="3">
    <source>
        <dbReference type="Proteomes" id="UP000280395"/>
    </source>
</evidence>
<dbReference type="AlphaFoldDB" id="A0A3M5UBM7"/>
<accession>A0A3M5UBM7</accession>
<feature type="compositionally biased region" description="Polar residues" evidence="1">
    <location>
        <begin position="45"/>
        <end position="55"/>
    </location>
</feature>
<organism evidence="2 3">
    <name type="scientific">Pseudomonas syringae pv. avii</name>
    <dbReference type="NCBI Taxonomy" id="663959"/>
    <lineage>
        <taxon>Bacteria</taxon>
        <taxon>Pseudomonadati</taxon>
        <taxon>Pseudomonadota</taxon>
        <taxon>Gammaproteobacteria</taxon>
        <taxon>Pseudomonadales</taxon>
        <taxon>Pseudomonadaceae</taxon>
        <taxon>Pseudomonas</taxon>
        <taxon>Pseudomonas syringae</taxon>
    </lineage>
</organism>
<evidence type="ECO:0000256" key="1">
    <source>
        <dbReference type="SAM" id="MobiDB-lite"/>
    </source>
</evidence>
<sequence>MRELRKALIEAYPWGERANAPYKAWRSEIRRQLGHPLNAPKTDPENTQTDLFNQR</sequence>
<dbReference type="EMBL" id="RBUA01001416">
    <property type="protein sequence ID" value="RMU43335.1"/>
    <property type="molecule type" value="Genomic_DNA"/>
</dbReference>
<protein>
    <submittedName>
        <fullName evidence="2">Uncharacterized protein</fullName>
    </submittedName>
</protein>
<proteinExistence type="predicted"/>
<gene>
    <name evidence="2" type="ORF">ALP29_201025</name>
</gene>
<comment type="caution">
    <text evidence="2">The sequence shown here is derived from an EMBL/GenBank/DDBJ whole genome shotgun (WGS) entry which is preliminary data.</text>
</comment>